<evidence type="ECO:0000313" key="7">
    <source>
        <dbReference type="Proteomes" id="UP000521872"/>
    </source>
</evidence>
<feature type="transmembrane region" description="Helical" evidence="5">
    <location>
        <begin position="15"/>
        <end position="33"/>
    </location>
</feature>
<keyword evidence="2 5" id="KW-0812">Transmembrane</keyword>
<comment type="caution">
    <text evidence="6">The sequence shown here is derived from an EMBL/GenBank/DDBJ whole genome shotgun (WGS) entry which is preliminary data.</text>
</comment>
<keyword evidence="4 5" id="KW-0472">Membrane</keyword>
<feature type="transmembrane region" description="Helical" evidence="5">
    <location>
        <begin position="141"/>
        <end position="158"/>
    </location>
</feature>
<gene>
    <name evidence="6" type="ORF">D9613_007634</name>
</gene>
<organism evidence="6 7">
    <name type="scientific">Agrocybe pediades</name>
    <dbReference type="NCBI Taxonomy" id="84607"/>
    <lineage>
        <taxon>Eukaryota</taxon>
        <taxon>Fungi</taxon>
        <taxon>Dikarya</taxon>
        <taxon>Basidiomycota</taxon>
        <taxon>Agaricomycotina</taxon>
        <taxon>Agaricomycetes</taxon>
        <taxon>Agaricomycetidae</taxon>
        <taxon>Agaricales</taxon>
        <taxon>Agaricineae</taxon>
        <taxon>Strophariaceae</taxon>
        <taxon>Agrocybe</taxon>
    </lineage>
</organism>
<dbReference type="EMBL" id="JAACJL010000045">
    <property type="protein sequence ID" value="KAF4613989.1"/>
    <property type="molecule type" value="Genomic_DNA"/>
</dbReference>
<feature type="transmembrane region" description="Helical" evidence="5">
    <location>
        <begin position="104"/>
        <end position="129"/>
    </location>
</feature>
<evidence type="ECO:0000256" key="4">
    <source>
        <dbReference type="ARBA" id="ARBA00023136"/>
    </source>
</evidence>
<dbReference type="GO" id="GO:0016020">
    <property type="term" value="C:membrane"/>
    <property type="evidence" value="ECO:0007669"/>
    <property type="project" value="UniProtKB-SubCell"/>
</dbReference>
<name>A0A8H4QN90_9AGAR</name>
<feature type="transmembrane region" description="Helical" evidence="5">
    <location>
        <begin position="499"/>
        <end position="517"/>
    </location>
</feature>
<proteinExistence type="predicted"/>
<dbReference type="PANTHER" id="PTHR31274:SF1">
    <property type="entry name" value="AGL149CP"/>
    <property type="match status" value="1"/>
</dbReference>
<keyword evidence="7" id="KW-1185">Reference proteome</keyword>
<evidence type="ECO:0000256" key="3">
    <source>
        <dbReference type="ARBA" id="ARBA00022989"/>
    </source>
</evidence>
<reference evidence="6 7" key="1">
    <citation type="submission" date="2019-12" db="EMBL/GenBank/DDBJ databases">
        <authorList>
            <person name="Floudas D."/>
            <person name="Bentzer J."/>
            <person name="Ahren D."/>
            <person name="Johansson T."/>
            <person name="Persson P."/>
            <person name="Tunlid A."/>
        </authorList>
    </citation>
    <scope>NUCLEOTIDE SEQUENCE [LARGE SCALE GENOMIC DNA]</scope>
    <source>
        <strain evidence="6 7">CBS 102.39</strain>
    </source>
</reference>
<dbReference type="Proteomes" id="UP000521872">
    <property type="component" value="Unassembled WGS sequence"/>
</dbReference>
<sequence>MVDAGTLIWISCRPLLRLMFCVSCGIGITKADIFPPVAAAGAGQVLLNITLPCLMFSKIVPAFTADNVGALGPLIFVALLYEGIGMLLAFIVKQFFWVPHRFRYGILVAGGWGNVGDIPTAVILSVTGAAPFSGIEDQNLSVAYISAFILVTLFPFGGHKLVAWDFQGPDIEHEEVRETMKLKRKAFFHLLSTPFSNRSSKHVSKEARFDDTITSEKATTDGILQKAALRRTFSLGDDGSTVVPTGSVTSPVSSPCATEVDYVHRGLDTLVDRADVEARPTICDTLSQVKAESSGPESLPTHLAAHEMQASPAEVPNVRRGKFPIYRRTIIESFKALLTPASLTIIFSFPIALIPKLKALFVQVPGTSMPAAPDGLPPLNFILDSTTFVGAASVPLGLVCLGSSLARLSMPKKGEWKKLPMGAIAGIAVSKMVIMPVLGVLICTGLTNVGIISKDDKVLRFVCIFISCLPTATVHVLLTQVYSGTGSSEHLAPFLIPQYIMMFISMTALTAYTLQLLF</sequence>
<evidence type="ECO:0008006" key="8">
    <source>
        <dbReference type="Google" id="ProtNLM"/>
    </source>
</evidence>
<protein>
    <recommendedName>
        <fullName evidence="8">Auxin efflux carrier</fullName>
    </recommendedName>
</protein>
<feature type="transmembrane region" description="Helical" evidence="5">
    <location>
        <begin position="337"/>
        <end position="361"/>
    </location>
</feature>
<dbReference type="PANTHER" id="PTHR31274">
    <property type="entry name" value="PROTEIN ECM3"/>
    <property type="match status" value="1"/>
</dbReference>
<feature type="transmembrane region" description="Helical" evidence="5">
    <location>
        <begin position="458"/>
        <end position="478"/>
    </location>
</feature>
<evidence type="ECO:0000256" key="1">
    <source>
        <dbReference type="ARBA" id="ARBA00004141"/>
    </source>
</evidence>
<dbReference type="Pfam" id="PF03547">
    <property type="entry name" value="Mem_trans"/>
    <property type="match status" value="1"/>
</dbReference>
<dbReference type="InterPro" id="IPR004776">
    <property type="entry name" value="Mem_transp_PIN-like"/>
</dbReference>
<evidence type="ECO:0000256" key="2">
    <source>
        <dbReference type="ARBA" id="ARBA00022692"/>
    </source>
</evidence>
<dbReference type="InterPro" id="IPR040254">
    <property type="entry name" value="Ecm3-like"/>
</dbReference>
<evidence type="ECO:0000256" key="5">
    <source>
        <dbReference type="SAM" id="Phobius"/>
    </source>
</evidence>
<comment type="subcellular location">
    <subcellularLocation>
        <location evidence="1">Membrane</location>
        <topology evidence="1">Multi-pass membrane protein</topology>
    </subcellularLocation>
</comment>
<feature type="transmembrane region" description="Helical" evidence="5">
    <location>
        <begin position="70"/>
        <end position="92"/>
    </location>
</feature>
<feature type="transmembrane region" description="Helical" evidence="5">
    <location>
        <begin position="423"/>
        <end position="452"/>
    </location>
</feature>
<keyword evidence="3 5" id="KW-1133">Transmembrane helix</keyword>
<evidence type="ECO:0000313" key="6">
    <source>
        <dbReference type="EMBL" id="KAF4613989.1"/>
    </source>
</evidence>
<accession>A0A8H4QN90</accession>
<dbReference type="AlphaFoldDB" id="A0A8H4QN90"/>
<dbReference type="GO" id="GO:0055085">
    <property type="term" value="P:transmembrane transport"/>
    <property type="evidence" value="ECO:0007669"/>
    <property type="project" value="InterPro"/>
</dbReference>